<dbReference type="AlphaFoldDB" id="A0A1Y2AA63"/>
<reference evidence="8 9" key="1">
    <citation type="submission" date="2016-08" db="EMBL/GenBank/DDBJ databases">
        <title>A Parts List for Fungal Cellulosomes Revealed by Comparative Genomics.</title>
        <authorList>
            <consortium name="DOE Joint Genome Institute"/>
            <person name="Haitjema C.H."/>
            <person name="Gilmore S.P."/>
            <person name="Henske J.K."/>
            <person name="Solomon K.V."/>
            <person name="De Groot R."/>
            <person name="Kuo A."/>
            <person name="Mondo S.J."/>
            <person name="Salamov A.A."/>
            <person name="Labutti K."/>
            <person name="Zhao Z."/>
            <person name="Chiniquy J."/>
            <person name="Barry K."/>
            <person name="Brewer H.M."/>
            <person name="Purvine S.O."/>
            <person name="Wright A.T."/>
            <person name="Boxma B."/>
            <person name="Van Alen T."/>
            <person name="Hackstein J.H."/>
            <person name="Baker S.E."/>
            <person name="Grigoriev I.V."/>
            <person name="O'Malley M.A."/>
        </authorList>
    </citation>
    <scope>NUCLEOTIDE SEQUENCE [LARGE SCALE GENOMIC DNA]</scope>
    <source>
        <strain evidence="8 9">G1</strain>
    </source>
</reference>
<keyword evidence="4 6" id="KW-0472">Membrane</keyword>
<name>A0A1Y2AA63_9FUNG</name>
<evidence type="ECO:0000256" key="5">
    <source>
        <dbReference type="SAM" id="MobiDB-lite"/>
    </source>
</evidence>
<evidence type="ECO:0000256" key="4">
    <source>
        <dbReference type="ARBA" id="ARBA00023136"/>
    </source>
</evidence>
<feature type="transmembrane region" description="Helical" evidence="6">
    <location>
        <begin position="612"/>
        <end position="637"/>
    </location>
</feature>
<sequence>MIRDYNRSENTVNLKILILFVLLYFIGYSNEVVLNAIAYTVDNTGSPYNFYVDGFNQYAEENNINIRIKLNLLTQKNFTLSIENSATMIESLLMKKNSKYDIFFYDNSYIYRYYPYLLDLSIDIPEDHINMYDMDIFSQPVTLTTTALYSNKVLLDKYGKSIPKTWDDLLKTAKEIVENEKTLYNNELVGYNGYFPDYEQGFCSIYEFIYSFRESKESPFPELTSQTAIDALKFLKKIKEEISSEEIFMLGLEYSDQLITNGNAVFVKFYPFNSILQGDKLQYEISGLPGNKEGVSGSILVGYNVGIYNNISEDKRSSAIETIKYFSSKEFQKSLVLKKIIISGILSLYEDEDVCSNINNCEYYKDLQIIRRPIGKTDDLSKYMEMFVNYFNEYIYGDESEISILTKIDDYTKIYNIEVNTKEGLVGLIFVIIISLFLMIIVSSISLLYIKKYEDYFLFLPKHQWLMIIMGIILILLIGYTNIGKVSVLKCEIRYILLGVGYSFINLPLILKLIISFPEKNKYTVWIVKNKYLFLIFFILIEVLLDGLILIKPFAIEDVMVNKGKNFQICGVEDLMTKIMLLVVMIYRLFLMLITLLLVFIEWNNKDISIDLKLIVTCTYINLITYFVLLLFNFIIINNYISNFIMNESIIILMAFSNYVVLYAIRLIIPIIIKKDELEEIIDKIKCSNGNSFKSSENHDSYQSNNSDNNYSYKPRNSFSSSKRGSIYSKIINYHYNS</sequence>
<feature type="compositionally biased region" description="Low complexity" evidence="5">
    <location>
        <begin position="701"/>
        <end position="713"/>
    </location>
</feature>
<feature type="transmembrane region" description="Helical" evidence="6">
    <location>
        <begin position="575"/>
        <end position="600"/>
    </location>
</feature>
<keyword evidence="9" id="KW-1185">Reference proteome</keyword>
<feature type="transmembrane region" description="Helical" evidence="6">
    <location>
        <begin position="425"/>
        <end position="450"/>
    </location>
</feature>
<evidence type="ECO:0000256" key="3">
    <source>
        <dbReference type="ARBA" id="ARBA00022989"/>
    </source>
</evidence>
<evidence type="ECO:0000256" key="6">
    <source>
        <dbReference type="SAM" id="Phobius"/>
    </source>
</evidence>
<dbReference type="SUPFAM" id="SSF53850">
    <property type="entry name" value="Periplasmic binding protein-like II"/>
    <property type="match status" value="1"/>
</dbReference>
<evidence type="ECO:0000313" key="8">
    <source>
        <dbReference type="EMBL" id="ORY18885.1"/>
    </source>
</evidence>
<feature type="transmembrane region" description="Helical" evidence="6">
    <location>
        <begin position="532"/>
        <end position="555"/>
    </location>
</feature>
<accession>A0A1Y2AA63</accession>
<dbReference type="GO" id="GO:0004930">
    <property type="term" value="F:G protein-coupled receptor activity"/>
    <property type="evidence" value="ECO:0007669"/>
    <property type="project" value="InterPro"/>
</dbReference>
<feature type="transmembrane region" description="Helical" evidence="6">
    <location>
        <begin position="493"/>
        <end position="511"/>
    </location>
</feature>
<keyword evidence="3 6" id="KW-1133">Transmembrane helix</keyword>
<feature type="region of interest" description="Disordered" evidence="5">
    <location>
        <begin position="694"/>
        <end position="722"/>
    </location>
</feature>
<dbReference type="InterPro" id="IPR017978">
    <property type="entry name" value="GPCR_3_C"/>
</dbReference>
<protein>
    <submittedName>
        <fullName evidence="8">Periplasmic binding protein-like II</fullName>
    </submittedName>
</protein>
<feature type="transmembrane region" description="Helical" evidence="6">
    <location>
        <begin position="12"/>
        <end position="29"/>
    </location>
</feature>
<proteinExistence type="predicted"/>
<dbReference type="STRING" id="1754190.A0A1Y2AA63"/>
<comment type="subcellular location">
    <subcellularLocation>
        <location evidence="1">Membrane</location>
        <topology evidence="1">Multi-pass membrane protein</topology>
    </subcellularLocation>
</comment>
<feature type="domain" description="G-protein coupled receptors family 3 profile" evidence="7">
    <location>
        <begin position="429"/>
        <end position="662"/>
    </location>
</feature>
<dbReference type="InterPro" id="IPR006059">
    <property type="entry name" value="SBP"/>
</dbReference>
<feature type="transmembrane region" description="Helical" evidence="6">
    <location>
        <begin position="462"/>
        <end position="481"/>
    </location>
</feature>
<dbReference type="Pfam" id="PF00003">
    <property type="entry name" value="7tm_3"/>
    <property type="match status" value="1"/>
</dbReference>
<organism evidence="8 9">
    <name type="scientific">Neocallimastix californiae</name>
    <dbReference type="NCBI Taxonomy" id="1754190"/>
    <lineage>
        <taxon>Eukaryota</taxon>
        <taxon>Fungi</taxon>
        <taxon>Fungi incertae sedis</taxon>
        <taxon>Chytridiomycota</taxon>
        <taxon>Chytridiomycota incertae sedis</taxon>
        <taxon>Neocallimastigomycetes</taxon>
        <taxon>Neocallimastigales</taxon>
        <taxon>Neocallimastigaceae</taxon>
        <taxon>Neocallimastix</taxon>
    </lineage>
</organism>
<evidence type="ECO:0000256" key="2">
    <source>
        <dbReference type="ARBA" id="ARBA00022692"/>
    </source>
</evidence>
<dbReference type="EMBL" id="MCOG01000316">
    <property type="protein sequence ID" value="ORY18885.1"/>
    <property type="molecule type" value="Genomic_DNA"/>
</dbReference>
<evidence type="ECO:0000256" key="1">
    <source>
        <dbReference type="ARBA" id="ARBA00004141"/>
    </source>
</evidence>
<dbReference type="GO" id="GO:0016020">
    <property type="term" value="C:membrane"/>
    <property type="evidence" value="ECO:0007669"/>
    <property type="project" value="UniProtKB-SubCell"/>
</dbReference>
<feature type="transmembrane region" description="Helical" evidence="6">
    <location>
        <begin position="649"/>
        <end position="669"/>
    </location>
</feature>
<gene>
    <name evidence="8" type="ORF">LY90DRAFT_677167</name>
</gene>
<keyword evidence="2 6" id="KW-0812">Transmembrane</keyword>
<dbReference type="Proteomes" id="UP000193920">
    <property type="component" value="Unassembled WGS sequence"/>
</dbReference>
<dbReference type="Pfam" id="PF01547">
    <property type="entry name" value="SBP_bac_1"/>
    <property type="match status" value="1"/>
</dbReference>
<evidence type="ECO:0000313" key="9">
    <source>
        <dbReference type="Proteomes" id="UP000193920"/>
    </source>
</evidence>
<dbReference type="Gene3D" id="3.40.190.10">
    <property type="entry name" value="Periplasmic binding protein-like II"/>
    <property type="match status" value="1"/>
</dbReference>
<dbReference type="OrthoDB" id="5574009at2759"/>
<comment type="caution">
    <text evidence="8">The sequence shown here is derived from an EMBL/GenBank/DDBJ whole genome shotgun (WGS) entry which is preliminary data.</text>
</comment>
<evidence type="ECO:0000259" key="7">
    <source>
        <dbReference type="Pfam" id="PF00003"/>
    </source>
</evidence>